<dbReference type="Proteomes" id="UP000001901">
    <property type="component" value="Chromosome"/>
</dbReference>
<dbReference type="GO" id="GO:0008233">
    <property type="term" value="F:peptidase activity"/>
    <property type="evidence" value="ECO:0007669"/>
    <property type="project" value="UniProtKB-KW"/>
</dbReference>
<gene>
    <name evidence="10" type="ordered locus">Arcpr_0689</name>
</gene>
<evidence type="ECO:0000256" key="2">
    <source>
        <dbReference type="ARBA" id="ARBA00022670"/>
    </source>
</evidence>
<comment type="subcellular location">
    <subcellularLocation>
        <location evidence="1">Membrane</location>
        <topology evidence="1">Multi-pass membrane protein</topology>
    </subcellularLocation>
</comment>
<evidence type="ECO:0000256" key="7">
    <source>
        <dbReference type="ARBA" id="ARBA00023136"/>
    </source>
</evidence>
<keyword evidence="3 8" id="KW-0812">Transmembrane</keyword>
<evidence type="ECO:0000313" key="11">
    <source>
        <dbReference type="Proteomes" id="UP000001901"/>
    </source>
</evidence>
<dbReference type="Pfam" id="PF02163">
    <property type="entry name" value="Peptidase_M50"/>
    <property type="match status" value="1"/>
</dbReference>
<dbReference type="InterPro" id="IPR008915">
    <property type="entry name" value="Peptidase_M50"/>
</dbReference>
<proteinExistence type="predicted"/>
<evidence type="ECO:0000256" key="1">
    <source>
        <dbReference type="ARBA" id="ARBA00004141"/>
    </source>
</evidence>
<keyword evidence="5" id="KW-0809">Transit peptide</keyword>
<dbReference type="PANTHER" id="PTHR31412:SF0">
    <property type="entry name" value="ZINC METALLOPROTEASE EGY1, CHLOROPLASTIC-RELATED"/>
    <property type="match status" value="1"/>
</dbReference>
<dbReference type="PANTHER" id="PTHR31412">
    <property type="entry name" value="ZINC METALLOPROTEASE EGY1"/>
    <property type="match status" value="1"/>
</dbReference>
<protein>
    <submittedName>
        <fullName evidence="10">Peptidase M50</fullName>
    </submittedName>
</protein>
<feature type="transmembrane region" description="Helical" evidence="8">
    <location>
        <begin position="218"/>
        <end position="239"/>
    </location>
</feature>
<dbReference type="RefSeq" id="WP_012940089.1">
    <property type="nucleotide sequence ID" value="NC_013741.1"/>
</dbReference>
<evidence type="ECO:0000313" key="10">
    <source>
        <dbReference type="EMBL" id="ADB57753.1"/>
    </source>
</evidence>
<sequence length="333" mass="37799">MKDTLRREIERFAIVYHVEEKGDVVRFHLQPIDFEGLKRLLEDLTTDYDVRVNSKLGQFVIELKRYRERIWINLVLLIATFASTTVMGAGMFERFDLIGGITYSVAIMFVLGFHEMGHYIFARKWGMRTSLPYFIPFPSIIGTLGAVIKHRGRIPNRKALFDVGVSGPLFGIFASMLVTYIGLKMEFKPIYRGEFTLMLGTPPLFEAIARLAGFNGTYIHPVAFAGWVGMFVTFLNLIPVGQLDGGHILRAMIGEMAEDVYKILPIILIILGLVTNSSLWLFWGFITMFFAMQRHPKPMVDEPIDLKRYVIGILTFALGLACFTPHPFSVTKG</sequence>
<feature type="transmembrane region" description="Helical" evidence="8">
    <location>
        <begin position="98"/>
        <end position="119"/>
    </location>
</feature>
<dbReference type="CDD" id="cd06160">
    <property type="entry name" value="S2P-M50_like_2"/>
    <property type="match status" value="1"/>
</dbReference>
<keyword evidence="6 8" id="KW-1133">Transmembrane helix</keyword>
<dbReference type="GO" id="GO:0016020">
    <property type="term" value="C:membrane"/>
    <property type="evidence" value="ECO:0007669"/>
    <property type="project" value="UniProtKB-SubCell"/>
</dbReference>
<evidence type="ECO:0000256" key="5">
    <source>
        <dbReference type="ARBA" id="ARBA00022946"/>
    </source>
</evidence>
<dbReference type="EMBL" id="CP001857">
    <property type="protein sequence ID" value="ADB57753.1"/>
    <property type="molecule type" value="Genomic_DNA"/>
</dbReference>
<evidence type="ECO:0000259" key="9">
    <source>
        <dbReference type="Pfam" id="PF02163"/>
    </source>
</evidence>
<evidence type="ECO:0000256" key="8">
    <source>
        <dbReference type="SAM" id="Phobius"/>
    </source>
</evidence>
<evidence type="ECO:0000256" key="4">
    <source>
        <dbReference type="ARBA" id="ARBA00022801"/>
    </source>
</evidence>
<feature type="transmembrane region" description="Helical" evidence="8">
    <location>
        <begin position="70"/>
        <end position="92"/>
    </location>
</feature>
<keyword evidence="7 8" id="KW-0472">Membrane</keyword>
<feature type="transmembrane region" description="Helical" evidence="8">
    <location>
        <begin position="160"/>
        <end position="183"/>
    </location>
</feature>
<dbReference type="STRING" id="572546.Arcpr_0689"/>
<name>D2RHH8_ARCPA</name>
<feature type="transmembrane region" description="Helical" evidence="8">
    <location>
        <begin position="131"/>
        <end position="148"/>
    </location>
</feature>
<keyword evidence="2" id="KW-0645">Protease</keyword>
<dbReference type="eggNOG" id="arCOG00609">
    <property type="taxonomic scope" value="Archaea"/>
</dbReference>
<keyword evidence="4" id="KW-0378">Hydrolase</keyword>
<feature type="transmembrane region" description="Helical" evidence="8">
    <location>
        <begin position="306"/>
        <end position="324"/>
    </location>
</feature>
<dbReference type="GeneID" id="8739349"/>
<organism evidence="10 11">
    <name type="scientific">Archaeoglobus profundus (strain DSM 5631 / JCM 9629 / NBRC 100127 / Av18)</name>
    <dbReference type="NCBI Taxonomy" id="572546"/>
    <lineage>
        <taxon>Archaea</taxon>
        <taxon>Methanobacteriati</taxon>
        <taxon>Methanobacteriota</taxon>
        <taxon>Archaeoglobi</taxon>
        <taxon>Archaeoglobales</taxon>
        <taxon>Archaeoglobaceae</taxon>
        <taxon>Archaeoglobus</taxon>
    </lineage>
</organism>
<keyword evidence="11" id="KW-1185">Reference proteome</keyword>
<accession>D2RHH8</accession>
<feature type="transmembrane region" description="Helical" evidence="8">
    <location>
        <begin position="260"/>
        <end position="286"/>
    </location>
</feature>
<dbReference type="PaxDb" id="572546-Arcpr_0689"/>
<dbReference type="InterPro" id="IPR044838">
    <property type="entry name" value="EGY1-like"/>
</dbReference>
<dbReference type="KEGG" id="apo:Arcpr_0689"/>
<reference evidence="10 11" key="1">
    <citation type="journal article" date="2010" name="Stand. Genomic Sci.">
        <title>Complete genome sequence of Archaeoglobus profundus type strain (AV18).</title>
        <authorList>
            <person name="von Jan M."/>
            <person name="Lapidus A."/>
            <person name="Del Rio T.G."/>
            <person name="Copeland A."/>
            <person name="Tice H."/>
            <person name="Cheng J.F."/>
            <person name="Lucas S."/>
            <person name="Chen F."/>
            <person name="Nolan M."/>
            <person name="Goodwin L."/>
            <person name="Han C."/>
            <person name="Pitluck S."/>
            <person name="Liolios K."/>
            <person name="Ivanova N."/>
            <person name="Mavromatis K."/>
            <person name="Ovchinnikova G."/>
            <person name="Chertkov O."/>
            <person name="Pati A."/>
            <person name="Chen A."/>
            <person name="Palaniappan K."/>
            <person name="Land M."/>
            <person name="Hauser L."/>
            <person name="Chang Y.J."/>
            <person name="Jeffries C.D."/>
            <person name="Saunders E."/>
            <person name="Brettin T."/>
            <person name="Detter J.C."/>
            <person name="Chain P."/>
            <person name="Eichinger K."/>
            <person name="Huber H."/>
            <person name="Spring S."/>
            <person name="Rohde M."/>
            <person name="Goker M."/>
            <person name="Wirth R."/>
            <person name="Woyke T."/>
            <person name="Bristow J."/>
            <person name="Eisen J.A."/>
            <person name="Markowitz V."/>
            <person name="Hugenholtz P."/>
            <person name="Kyrpides N.C."/>
            <person name="Klenk H.P."/>
        </authorList>
    </citation>
    <scope>NUCLEOTIDE SEQUENCE [LARGE SCALE GENOMIC DNA]</scope>
    <source>
        <strain evidence="11">DSM 5631 / JCM 9629 / NBRC 100127 / Av18</strain>
    </source>
</reference>
<dbReference type="HOGENOM" id="CLU_028221_0_1_2"/>
<dbReference type="GO" id="GO:0006508">
    <property type="term" value="P:proteolysis"/>
    <property type="evidence" value="ECO:0007669"/>
    <property type="project" value="UniProtKB-KW"/>
</dbReference>
<evidence type="ECO:0000256" key="6">
    <source>
        <dbReference type="ARBA" id="ARBA00022989"/>
    </source>
</evidence>
<dbReference type="AlphaFoldDB" id="D2RHH8"/>
<evidence type="ECO:0000256" key="3">
    <source>
        <dbReference type="ARBA" id="ARBA00022692"/>
    </source>
</evidence>
<feature type="domain" description="Peptidase M50" evidence="9">
    <location>
        <begin position="104"/>
        <end position="259"/>
    </location>
</feature>